<dbReference type="SUPFAM" id="SSF102114">
    <property type="entry name" value="Radical SAM enzymes"/>
    <property type="match status" value="1"/>
</dbReference>
<feature type="binding site" evidence="17">
    <location>
        <position position="67"/>
    </location>
    <ligand>
        <name>[4Fe-4S] cluster</name>
        <dbReference type="ChEBI" id="CHEBI:49883"/>
        <note>4Fe-4S-S-AdoMet</note>
    </ligand>
</feature>
<dbReference type="GO" id="GO:0051989">
    <property type="term" value="F:coproporphyrinogen dehydrogenase activity"/>
    <property type="evidence" value="ECO:0007669"/>
    <property type="project" value="UniProtKB-EC"/>
</dbReference>
<dbReference type="Gene3D" id="3.80.30.20">
    <property type="entry name" value="tm_1862 like domain"/>
    <property type="match status" value="1"/>
</dbReference>
<dbReference type="Pfam" id="PF04055">
    <property type="entry name" value="Radical_SAM"/>
    <property type="match status" value="1"/>
</dbReference>
<dbReference type="GO" id="GO:0006782">
    <property type="term" value="P:protoporphyrinogen IX biosynthetic process"/>
    <property type="evidence" value="ECO:0007669"/>
    <property type="project" value="UniProtKB-UniPathway"/>
</dbReference>
<dbReference type="SFLD" id="SFLDG01065">
    <property type="entry name" value="anaerobic_coproporphyrinogen-I"/>
    <property type="match status" value="1"/>
</dbReference>
<dbReference type="GO" id="GO:0005737">
    <property type="term" value="C:cytoplasm"/>
    <property type="evidence" value="ECO:0007669"/>
    <property type="project" value="UniProtKB-SubCell"/>
</dbReference>
<evidence type="ECO:0000256" key="2">
    <source>
        <dbReference type="ARBA" id="ARBA00004785"/>
    </source>
</evidence>
<dbReference type="AlphaFoldDB" id="A0A8J6XYS6"/>
<comment type="similarity">
    <text evidence="3 15">Belongs to the anaerobic coproporphyrinogen-III oxidase family.</text>
</comment>
<evidence type="ECO:0000256" key="6">
    <source>
        <dbReference type="ARBA" id="ARBA00022490"/>
    </source>
</evidence>
<evidence type="ECO:0000256" key="17">
    <source>
        <dbReference type="PIRSR" id="PIRSR000167-2"/>
    </source>
</evidence>
<gene>
    <name evidence="19" type="primary">hemN</name>
    <name evidence="19" type="ORF">IFK94_04120</name>
</gene>
<dbReference type="CDD" id="cd01335">
    <property type="entry name" value="Radical_SAM"/>
    <property type="match status" value="1"/>
</dbReference>
<evidence type="ECO:0000313" key="20">
    <source>
        <dbReference type="Proteomes" id="UP000648239"/>
    </source>
</evidence>
<dbReference type="InterPro" id="IPR034505">
    <property type="entry name" value="Coproporphyrinogen-III_oxidase"/>
</dbReference>
<evidence type="ECO:0000256" key="4">
    <source>
        <dbReference type="ARBA" id="ARBA00011245"/>
    </source>
</evidence>
<dbReference type="Pfam" id="PF06969">
    <property type="entry name" value="HemN_C"/>
    <property type="match status" value="1"/>
</dbReference>
<comment type="pathway">
    <text evidence="2 15">Porphyrin-containing compound metabolism; protoporphyrin-IX biosynthesis; protoporphyrinogen-IX from coproporphyrinogen-III (AdoMet route): step 1/1.</text>
</comment>
<feature type="binding site" evidence="16">
    <location>
        <position position="208"/>
    </location>
    <ligand>
        <name>S-adenosyl-L-methionine</name>
        <dbReference type="ChEBI" id="CHEBI:59789"/>
        <label>2</label>
    </ligand>
</feature>
<comment type="subcellular location">
    <subcellularLocation>
        <location evidence="1 15">Cytoplasm</location>
    </subcellularLocation>
</comment>
<dbReference type="PANTHER" id="PTHR13932">
    <property type="entry name" value="COPROPORPHYRINIGEN III OXIDASE"/>
    <property type="match status" value="1"/>
</dbReference>
<comment type="subunit">
    <text evidence="4">Monomer.</text>
</comment>
<keyword evidence="12 15" id="KW-0627">Porphyrin biosynthesis</keyword>
<feature type="binding site" evidence="16">
    <location>
        <begin position="66"/>
        <end position="68"/>
    </location>
    <ligand>
        <name>S-adenosyl-L-methionine</name>
        <dbReference type="ChEBI" id="CHEBI:59789"/>
        <label>2</label>
    </ligand>
</feature>
<feature type="binding site" evidence="16">
    <location>
        <position position="242"/>
    </location>
    <ligand>
        <name>S-adenosyl-L-methionine</name>
        <dbReference type="ChEBI" id="CHEBI:59789"/>
        <label>2</label>
    </ligand>
</feature>
<feature type="binding site" evidence="16">
    <location>
        <position position="171"/>
    </location>
    <ligand>
        <name>S-adenosyl-L-methionine</name>
        <dbReference type="ChEBI" id="CHEBI:59789"/>
        <label>2</label>
    </ligand>
</feature>
<feature type="binding site" evidence="16">
    <location>
        <position position="328"/>
    </location>
    <ligand>
        <name>S-adenosyl-L-methionine</name>
        <dbReference type="ChEBI" id="CHEBI:59789"/>
        <label>1</label>
    </ligand>
</feature>
<proteinExistence type="inferred from homology"/>
<evidence type="ECO:0000256" key="15">
    <source>
        <dbReference type="PIRNR" id="PIRNR000167"/>
    </source>
</evidence>
<dbReference type="InterPro" id="IPR023404">
    <property type="entry name" value="rSAM_horseshoe"/>
</dbReference>
<dbReference type="GO" id="GO:0004109">
    <property type="term" value="F:coproporphyrinogen oxidase activity"/>
    <property type="evidence" value="ECO:0007669"/>
    <property type="project" value="InterPro"/>
</dbReference>
<feature type="domain" description="Radical SAM core" evidence="18">
    <location>
        <begin position="45"/>
        <end position="278"/>
    </location>
</feature>
<organism evidence="19 20">
    <name type="scientific">Candidatus Polarisedimenticola svalbardensis</name>
    <dbReference type="NCBI Taxonomy" id="2886004"/>
    <lineage>
        <taxon>Bacteria</taxon>
        <taxon>Pseudomonadati</taxon>
        <taxon>Acidobacteriota</taxon>
        <taxon>Candidatus Polarisedimenticolia</taxon>
        <taxon>Candidatus Polarisedimenticolales</taxon>
        <taxon>Candidatus Polarisedimenticolaceae</taxon>
        <taxon>Candidatus Polarisedimenticola</taxon>
    </lineage>
</organism>
<accession>A0A8J6XYS6</accession>
<dbReference type="UniPathway" id="UPA00251">
    <property type="reaction ID" value="UER00323"/>
</dbReference>
<keyword evidence="8 15" id="KW-0479">Metal-binding</keyword>
<evidence type="ECO:0000256" key="5">
    <source>
        <dbReference type="ARBA" id="ARBA00022485"/>
    </source>
</evidence>
<dbReference type="PROSITE" id="PS51918">
    <property type="entry name" value="RADICAL_SAM"/>
    <property type="match status" value="1"/>
</dbReference>
<evidence type="ECO:0000256" key="8">
    <source>
        <dbReference type="ARBA" id="ARBA00022723"/>
    </source>
</evidence>
<feature type="binding site" evidence="16">
    <location>
        <position position="183"/>
    </location>
    <ligand>
        <name>S-adenosyl-L-methionine</name>
        <dbReference type="ChEBI" id="CHEBI:59789"/>
        <label>2</label>
    </ligand>
</feature>
<feature type="binding site" evidence="16">
    <location>
        <begin position="112"/>
        <end position="113"/>
    </location>
    <ligand>
        <name>S-adenosyl-L-methionine</name>
        <dbReference type="ChEBI" id="CHEBI:59789"/>
        <label>2</label>
    </ligand>
</feature>
<dbReference type="NCBIfam" id="TIGR00538">
    <property type="entry name" value="hemN"/>
    <property type="match status" value="1"/>
</dbReference>
<feature type="binding site" evidence="16">
    <location>
        <position position="111"/>
    </location>
    <ligand>
        <name>S-adenosyl-L-methionine</name>
        <dbReference type="ChEBI" id="CHEBI:59789"/>
        <label>1</label>
    </ligand>
</feature>
<feature type="binding site" evidence="16">
    <location>
        <position position="144"/>
    </location>
    <ligand>
        <name>S-adenosyl-L-methionine</name>
        <dbReference type="ChEBI" id="CHEBI:59789"/>
        <label>1</label>
    </ligand>
</feature>
<evidence type="ECO:0000256" key="7">
    <source>
        <dbReference type="ARBA" id="ARBA00022691"/>
    </source>
</evidence>
<dbReference type="EMBL" id="JACXWD010000008">
    <property type="protein sequence ID" value="MBD3867292.1"/>
    <property type="molecule type" value="Genomic_DNA"/>
</dbReference>
<feature type="binding site" evidence="16">
    <location>
        <position position="54"/>
    </location>
    <ligand>
        <name>S-adenosyl-L-methionine</name>
        <dbReference type="ChEBI" id="CHEBI:59789"/>
        <label>1</label>
    </ligand>
</feature>
<evidence type="ECO:0000256" key="3">
    <source>
        <dbReference type="ARBA" id="ARBA00005493"/>
    </source>
</evidence>
<comment type="cofactor">
    <cofactor evidence="15 17">
        <name>[4Fe-4S] cluster</name>
        <dbReference type="ChEBI" id="CHEBI:49883"/>
    </cofactor>
    <text evidence="15 17">Binds 1 [4Fe-4S] cluster. The cluster is coordinated with 3 cysteines and an exchangeable S-adenosyl-L-methionine.</text>
</comment>
<dbReference type="GO" id="GO:0046872">
    <property type="term" value="F:metal ion binding"/>
    <property type="evidence" value="ECO:0007669"/>
    <property type="project" value="UniProtKB-KW"/>
</dbReference>
<dbReference type="GO" id="GO:0051539">
    <property type="term" value="F:4 iron, 4 sulfur cluster binding"/>
    <property type="evidence" value="ECO:0007669"/>
    <property type="project" value="UniProtKB-KW"/>
</dbReference>
<keyword evidence="9 15" id="KW-0560">Oxidoreductase</keyword>
<evidence type="ECO:0000256" key="10">
    <source>
        <dbReference type="ARBA" id="ARBA00023004"/>
    </source>
</evidence>
<evidence type="ECO:0000256" key="16">
    <source>
        <dbReference type="PIRSR" id="PIRSR000167-1"/>
    </source>
</evidence>
<protein>
    <recommendedName>
        <fullName evidence="15">Coproporphyrinogen-III oxidase</fullName>
        <ecNumber evidence="15">1.3.98.3</ecNumber>
    </recommendedName>
</protein>
<evidence type="ECO:0000256" key="9">
    <source>
        <dbReference type="ARBA" id="ARBA00023002"/>
    </source>
</evidence>
<comment type="function">
    <text evidence="13">Involved in the heme biosynthesis. Catalyzes the anaerobic oxidative decarboxylation of propionate groups of rings A and B of coproporphyrinogen III to yield the vinyl groups in protoporphyrinogen IX.</text>
</comment>
<evidence type="ECO:0000259" key="18">
    <source>
        <dbReference type="PROSITE" id="PS51918"/>
    </source>
</evidence>
<dbReference type="InterPro" id="IPR004558">
    <property type="entry name" value="Coprogen_oxidase_HemN"/>
</dbReference>
<name>A0A8J6XYS6_9BACT</name>
<keyword evidence="10 15" id="KW-0408">Iron</keyword>
<dbReference type="Proteomes" id="UP000648239">
    <property type="component" value="Unassembled WGS sequence"/>
</dbReference>
<reference evidence="19 20" key="1">
    <citation type="submission" date="2020-08" db="EMBL/GenBank/DDBJ databases">
        <title>Acidobacteriota in marine sediments use diverse sulfur dissimilation pathways.</title>
        <authorList>
            <person name="Wasmund K."/>
        </authorList>
    </citation>
    <scope>NUCLEOTIDE SEQUENCE [LARGE SCALE GENOMIC DNA]</scope>
    <source>
        <strain evidence="19">MAG AM4</strain>
    </source>
</reference>
<keyword evidence="6 15" id="KW-0963">Cytoplasm</keyword>
<dbReference type="InterPro" id="IPR010723">
    <property type="entry name" value="HemN_C"/>
</dbReference>
<evidence type="ECO:0000256" key="13">
    <source>
        <dbReference type="ARBA" id="ARBA00024295"/>
    </source>
</evidence>
<keyword evidence="7 15" id="KW-0949">S-adenosyl-L-methionine</keyword>
<dbReference type="InterPro" id="IPR007197">
    <property type="entry name" value="rSAM"/>
</dbReference>
<evidence type="ECO:0000256" key="12">
    <source>
        <dbReference type="ARBA" id="ARBA00023244"/>
    </source>
</evidence>
<dbReference type="InterPro" id="IPR006638">
    <property type="entry name" value="Elp3/MiaA/NifB-like_rSAM"/>
</dbReference>
<feature type="binding site" evidence="17">
    <location>
        <position position="64"/>
    </location>
    <ligand>
        <name>[4Fe-4S] cluster</name>
        <dbReference type="ChEBI" id="CHEBI:49883"/>
        <note>4Fe-4S-S-AdoMet</note>
    </ligand>
</feature>
<dbReference type="EC" id="1.3.98.3" evidence="15"/>
<dbReference type="SMART" id="SM00729">
    <property type="entry name" value="Elp3"/>
    <property type="match status" value="1"/>
</dbReference>
<comment type="caution">
    <text evidence="19">The sequence shown here is derived from an EMBL/GenBank/DDBJ whole genome shotgun (WGS) entry which is preliminary data.</text>
</comment>
<comment type="catalytic activity">
    <reaction evidence="14 15">
        <text>coproporphyrinogen III + 2 S-adenosyl-L-methionine = protoporphyrinogen IX + 2 5'-deoxyadenosine + 2 L-methionine + 2 CO2</text>
        <dbReference type="Rhea" id="RHEA:15425"/>
        <dbReference type="ChEBI" id="CHEBI:16526"/>
        <dbReference type="ChEBI" id="CHEBI:17319"/>
        <dbReference type="ChEBI" id="CHEBI:57307"/>
        <dbReference type="ChEBI" id="CHEBI:57309"/>
        <dbReference type="ChEBI" id="CHEBI:57844"/>
        <dbReference type="ChEBI" id="CHEBI:59789"/>
        <dbReference type="EC" id="1.3.98.3"/>
    </reaction>
</comment>
<keyword evidence="11 15" id="KW-0411">Iron-sulfur</keyword>
<evidence type="ECO:0000256" key="11">
    <source>
        <dbReference type="ARBA" id="ARBA00023014"/>
    </source>
</evidence>
<evidence type="ECO:0000256" key="14">
    <source>
        <dbReference type="ARBA" id="ARBA00048321"/>
    </source>
</evidence>
<keyword evidence="5 15" id="KW-0004">4Fe-4S</keyword>
<feature type="binding site" evidence="17">
    <location>
        <position position="60"/>
    </location>
    <ligand>
        <name>[4Fe-4S] cluster</name>
        <dbReference type="ChEBI" id="CHEBI:49883"/>
        <note>4Fe-4S-S-AdoMet</note>
    </ligand>
</feature>
<dbReference type="SFLD" id="SFLDS00029">
    <property type="entry name" value="Radical_SAM"/>
    <property type="match status" value="1"/>
</dbReference>
<dbReference type="PANTHER" id="PTHR13932:SF6">
    <property type="entry name" value="OXYGEN-INDEPENDENT COPROPORPHYRINOGEN III OXIDASE"/>
    <property type="match status" value="1"/>
</dbReference>
<evidence type="ECO:0000256" key="1">
    <source>
        <dbReference type="ARBA" id="ARBA00004496"/>
    </source>
</evidence>
<dbReference type="PIRSF" id="PIRSF000167">
    <property type="entry name" value="HemN"/>
    <property type="match status" value="1"/>
</dbReference>
<dbReference type="InterPro" id="IPR058240">
    <property type="entry name" value="rSAM_sf"/>
</dbReference>
<dbReference type="Gene3D" id="1.10.10.920">
    <property type="match status" value="1"/>
</dbReference>
<sequence length="460" mass="52662">MSSALELLKKYNRPGPRYTSYPTAVEFNEEYDHGAYVESLKKINARADEPLSLYIHLPFCEERCSFCGCNVVITRKREVSHKYLDYLHREIDMLAEHLPDRRRVSQYHWGGGTPTYQNTTEMRALQNKITEHFTIDPDAEVAIEVDPRVTSREQADLLKEMGFNRISMGVQDFTPRVQEAINRNQTEKETRELYDYCRKVGFESINLDLIYGLPLQNPAAFSSNMDIMLDLRPDRVAVYSYAYVPWVKANQKKINTDELPSPEVKLELFCIARERFLEAGYAQIGMDHFALPGDDLANAAARKRLHRNFMGYTVKMGSDMVGVGTSAIGDVGGAFAQNVKKLSTYYEALDAGKFPVERGYVLNDDDHIRREVITRLMSNLYLRIPEIEDRFGIEFKKYFEPELAELAGADGPVDHGFLTIADDHLAVHGDGCLFIRNICMVFDAYMKDKRDDTPMFSQTV</sequence>
<evidence type="ECO:0000313" key="19">
    <source>
        <dbReference type="EMBL" id="MBD3867292.1"/>
    </source>
</evidence>
<dbReference type="SFLD" id="SFLDG01082">
    <property type="entry name" value="B12-binding_domain_containing"/>
    <property type="match status" value="1"/>
</dbReference>